<dbReference type="AlphaFoldDB" id="A0A0G4E846"/>
<dbReference type="STRING" id="1169540.A0A0G4E846"/>
<keyword evidence="3 6" id="KW-0812">Transmembrane</keyword>
<accession>A0A0G4E846</accession>
<feature type="signal peptide" evidence="7">
    <location>
        <begin position="1"/>
        <end position="31"/>
    </location>
</feature>
<keyword evidence="9" id="KW-1185">Reference proteome</keyword>
<reference evidence="8 9" key="1">
    <citation type="submission" date="2014-11" db="EMBL/GenBank/DDBJ databases">
        <authorList>
            <person name="Zhu J."/>
            <person name="Qi W."/>
            <person name="Song R."/>
        </authorList>
    </citation>
    <scope>NUCLEOTIDE SEQUENCE [LARGE SCALE GENOMIC DNA]</scope>
</reference>
<dbReference type="OrthoDB" id="414558at2759"/>
<evidence type="ECO:0000313" key="8">
    <source>
        <dbReference type="EMBL" id="CEL91598.1"/>
    </source>
</evidence>
<dbReference type="Pfam" id="PF16166">
    <property type="entry name" value="TIC20"/>
    <property type="match status" value="1"/>
</dbReference>
<sequence>MRERRQAAAFSTRLCWAWIVTVFLNTQCHLAATVRGGPQAFVAPLARSAAGVPRQHIVSRAREAPLPLSPVVVPVAKDVHPCRARGELSMSKYSVGARDRLVACVPYILPTLDLRSFASFVFLKFPVAGQIFFTLTGPFMPLYSAPFVSFIIFIALSILSRNQPIGSFQPNFSRFVRFSMQQALLLNIYEIAGNFVLGLVTYLPVKIALTNFLFFFIGGCIIYSFISNVIGELPDQIPLVSAQAEQSIGPN</sequence>
<comment type="subcellular location">
    <subcellularLocation>
        <location evidence="1">Plastid</location>
        <location evidence="1">Chloroplast membrane</location>
        <topology evidence="1">Multi-pass membrane protein</topology>
    </subcellularLocation>
</comment>
<keyword evidence="7" id="KW-0732">Signal</keyword>
<evidence type="ECO:0000256" key="5">
    <source>
        <dbReference type="ARBA" id="ARBA00023136"/>
    </source>
</evidence>
<comment type="similarity">
    <text evidence="2">Belongs to the Tic20 family.</text>
</comment>
<dbReference type="PANTHER" id="PTHR33510">
    <property type="entry name" value="PROTEIN TIC 20-II, CHLOROPLASTIC"/>
    <property type="match status" value="1"/>
</dbReference>
<evidence type="ECO:0000313" key="9">
    <source>
        <dbReference type="Proteomes" id="UP000041254"/>
    </source>
</evidence>
<gene>
    <name evidence="8" type="ORF">Vbra_10758</name>
</gene>
<keyword evidence="4 6" id="KW-1133">Transmembrane helix</keyword>
<dbReference type="Proteomes" id="UP000041254">
    <property type="component" value="Unassembled WGS sequence"/>
</dbReference>
<protein>
    <recommendedName>
        <fullName evidence="10">Tic20 family protein Ycf60</fullName>
    </recommendedName>
</protein>
<dbReference type="InterPro" id="IPR005691">
    <property type="entry name" value="Tic20"/>
</dbReference>
<feature type="transmembrane region" description="Helical" evidence="6">
    <location>
        <begin position="208"/>
        <end position="226"/>
    </location>
</feature>
<dbReference type="EMBL" id="CDMY01000007">
    <property type="protein sequence ID" value="CEL91598.1"/>
    <property type="molecule type" value="Genomic_DNA"/>
</dbReference>
<feature type="transmembrane region" description="Helical" evidence="6">
    <location>
        <begin position="183"/>
        <end position="202"/>
    </location>
</feature>
<keyword evidence="5 6" id="KW-0472">Membrane</keyword>
<dbReference type="InParanoid" id="A0A0G4E846"/>
<feature type="chain" id="PRO_5005187265" description="Tic20 family protein Ycf60" evidence="7">
    <location>
        <begin position="32"/>
        <end position="251"/>
    </location>
</feature>
<dbReference type="PANTHER" id="PTHR33510:SF5">
    <property type="entry name" value="PROTEIN TIC 20-II, CHLOROPLASTIC"/>
    <property type="match status" value="1"/>
</dbReference>
<evidence type="ECO:0000256" key="2">
    <source>
        <dbReference type="ARBA" id="ARBA00009596"/>
    </source>
</evidence>
<proteinExistence type="inferred from homology"/>
<evidence type="ECO:0000256" key="1">
    <source>
        <dbReference type="ARBA" id="ARBA00004508"/>
    </source>
</evidence>
<evidence type="ECO:0008006" key="10">
    <source>
        <dbReference type="Google" id="ProtNLM"/>
    </source>
</evidence>
<dbReference type="GO" id="GO:0031969">
    <property type="term" value="C:chloroplast membrane"/>
    <property type="evidence" value="ECO:0007669"/>
    <property type="project" value="UniProtKB-SubCell"/>
</dbReference>
<name>A0A0G4E846_VITBC</name>
<evidence type="ECO:0000256" key="7">
    <source>
        <dbReference type="SAM" id="SignalP"/>
    </source>
</evidence>
<evidence type="ECO:0000256" key="6">
    <source>
        <dbReference type="SAM" id="Phobius"/>
    </source>
</evidence>
<evidence type="ECO:0000256" key="3">
    <source>
        <dbReference type="ARBA" id="ARBA00022692"/>
    </source>
</evidence>
<dbReference type="VEuPathDB" id="CryptoDB:Vbra_10758"/>
<organism evidence="8 9">
    <name type="scientific">Vitrella brassicaformis (strain CCMP3155)</name>
    <dbReference type="NCBI Taxonomy" id="1169540"/>
    <lineage>
        <taxon>Eukaryota</taxon>
        <taxon>Sar</taxon>
        <taxon>Alveolata</taxon>
        <taxon>Colpodellida</taxon>
        <taxon>Vitrellaceae</taxon>
        <taxon>Vitrella</taxon>
    </lineage>
</organism>
<evidence type="ECO:0000256" key="4">
    <source>
        <dbReference type="ARBA" id="ARBA00022989"/>
    </source>
</evidence>
<feature type="transmembrane region" description="Helical" evidence="6">
    <location>
        <begin position="142"/>
        <end position="162"/>
    </location>
</feature>